<keyword evidence="1" id="KW-1133">Transmembrane helix</keyword>
<accession>A0A560GKT7</accession>
<gene>
    <name evidence="2" type="ORF">FBZ90_12639</name>
</gene>
<evidence type="ECO:0000313" key="2">
    <source>
        <dbReference type="EMBL" id="TWB34339.1"/>
    </source>
</evidence>
<comment type="caution">
    <text evidence="2">The sequence shown here is derived from an EMBL/GenBank/DDBJ whole genome shotgun (WGS) entry which is preliminary data.</text>
</comment>
<protein>
    <submittedName>
        <fullName evidence="2">Uncharacterized protein</fullName>
    </submittedName>
</protein>
<proteinExistence type="predicted"/>
<sequence length="38" mass="4257">MALRFAWAFVEILFSPAVLLIGDLWPCARGLGRKRKGP</sequence>
<organism evidence="2 3">
    <name type="scientific">Nitrospirillum amazonense</name>
    <dbReference type="NCBI Taxonomy" id="28077"/>
    <lineage>
        <taxon>Bacteria</taxon>
        <taxon>Pseudomonadati</taxon>
        <taxon>Pseudomonadota</taxon>
        <taxon>Alphaproteobacteria</taxon>
        <taxon>Rhodospirillales</taxon>
        <taxon>Azospirillaceae</taxon>
        <taxon>Nitrospirillum</taxon>
    </lineage>
</organism>
<reference evidence="2 3" key="1">
    <citation type="submission" date="2019-06" db="EMBL/GenBank/DDBJ databases">
        <title>Genomic Encyclopedia of Type Strains, Phase IV (KMG-V): Genome sequencing to study the core and pangenomes of soil and plant-associated prokaryotes.</title>
        <authorList>
            <person name="Whitman W."/>
        </authorList>
    </citation>
    <scope>NUCLEOTIDE SEQUENCE [LARGE SCALE GENOMIC DNA]</scope>
    <source>
        <strain evidence="2 3">BR 11622</strain>
    </source>
</reference>
<keyword evidence="1" id="KW-0472">Membrane</keyword>
<dbReference type="Proteomes" id="UP000315751">
    <property type="component" value="Unassembled WGS sequence"/>
</dbReference>
<keyword evidence="3" id="KW-1185">Reference proteome</keyword>
<dbReference type="AlphaFoldDB" id="A0A560GKT7"/>
<dbReference type="EMBL" id="VITR01000026">
    <property type="protein sequence ID" value="TWB34339.1"/>
    <property type="molecule type" value="Genomic_DNA"/>
</dbReference>
<evidence type="ECO:0000256" key="1">
    <source>
        <dbReference type="SAM" id="Phobius"/>
    </source>
</evidence>
<evidence type="ECO:0000313" key="3">
    <source>
        <dbReference type="Proteomes" id="UP000315751"/>
    </source>
</evidence>
<keyword evidence="1" id="KW-0812">Transmembrane</keyword>
<name>A0A560GKT7_9PROT</name>
<feature type="transmembrane region" description="Helical" evidence="1">
    <location>
        <begin position="6"/>
        <end position="26"/>
    </location>
</feature>